<keyword evidence="1" id="KW-0472">Membrane</keyword>
<evidence type="ECO:0000256" key="1">
    <source>
        <dbReference type="SAM" id="Phobius"/>
    </source>
</evidence>
<evidence type="ECO:0000313" key="3">
    <source>
        <dbReference type="Proteomes" id="UP000747399"/>
    </source>
</evidence>
<protein>
    <recommendedName>
        <fullName evidence="4">Phosphatidate cytidylyltransferase</fullName>
    </recommendedName>
</protein>
<dbReference type="EMBL" id="BNCO01000008">
    <property type="protein sequence ID" value="GIL50018.1"/>
    <property type="molecule type" value="Genomic_DNA"/>
</dbReference>
<dbReference type="AlphaFoldDB" id="A0A8J4AY04"/>
<feature type="transmembrane region" description="Helical" evidence="1">
    <location>
        <begin position="66"/>
        <end position="87"/>
    </location>
</feature>
<comment type="caution">
    <text evidence="2">The sequence shown here is derived from an EMBL/GenBank/DDBJ whole genome shotgun (WGS) entry which is preliminary data.</text>
</comment>
<dbReference type="InterPro" id="IPR037997">
    <property type="entry name" value="Dgk1-like"/>
</dbReference>
<proteinExistence type="predicted"/>
<dbReference type="Proteomes" id="UP000747399">
    <property type="component" value="Unassembled WGS sequence"/>
</dbReference>
<evidence type="ECO:0008006" key="4">
    <source>
        <dbReference type="Google" id="ProtNLM"/>
    </source>
</evidence>
<organism evidence="2 3">
    <name type="scientific">Volvox africanus</name>
    <dbReference type="NCBI Taxonomy" id="51714"/>
    <lineage>
        <taxon>Eukaryota</taxon>
        <taxon>Viridiplantae</taxon>
        <taxon>Chlorophyta</taxon>
        <taxon>core chlorophytes</taxon>
        <taxon>Chlorophyceae</taxon>
        <taxon>CS clade</taxon>
        <taxon>Chlamydomonadales</taxon>
        <taxon>Volvocaceae</taxon>
        <taxon>Volvox</taxon>
    </lineage>
</organism>
<name>A0A8J4AY04_9CHLO</name>
<keyword evidence="3" id="KW-1185">Reference proteome</keyword>
<dbReference type="GO" id="GO:0004143">
    <property type="term" value="F:ATP-dependent diacylglycerol kinase activity"/>
    <property type="evidence" value="ECO:0007669"/>
    <property type="project" value="InterPro"/>
</dbReference>
<gene>
    <name evidence="2" type="ORF">Vafri_6343</name>
</gene>
<dbReference type="PANTHER" id="PTHR31303">
    <property type="entry name" value="CTP-DEPENDENT DIACYLGLYCEROL KINASE 1"/>
    <property type="match status" value="1"/>
</dbReference>
<reference evidence="2" key="1">
    <citation type="journal article" date="2021" name="Proc. Natl. Acad. Sci. U.S.A.">
        <title>Three genomes in the algal genus Volvox reveal the fate of a haploid sex-determining region after a transition to homothallism.</title>
        <authorList>
            <person name="Yamamoto K."/>
            <person name="Hamaji T."/>
            <person name="Kawai-Toyooka H."/>
            <person name="Matsuzaki R."/>
            <person name="Takahashi F."/>
            <person name="Nishimura Y."/>
            <person name="Kawachi M."/>
            <person name="Noguchi H."/>
            <person name="Minakuchi Y."/>
            <person name="Umen J.G."/>
            <person name="Toyoda A."/>
            <person name="Nozaki H."/>
        </authorList>
    </citation>
    <scope>NUCLEOTIDE SEQUENCE</scope>
    <source>
        <strain evidence="2">NIES-3780</strain>
    </source>
</reference>
<keyword evidence="1" id="KW-1133">Transmembrane helix</keyword>
<keyword evidence="1" id="KW-0812">Transmembrane</keyword>
<dbReference type="PANTHER" id="PTHR31303:SF1">
    <property type="entry name" value="CTP-DEPENDENT DIACYLGLYCEROL KINASE 1"/>
    <property type="match status" value="1"/>
</dbReference>
<sequence>MVRTVSVRGSAVFSNGHFCPRGARHRPFRSAGSRSYAVLCFGDGAAELAGRRWGRTALWYNPKKTWAGTLACLIAGMVGATAYTSLFSRLELYDRPVGLGDLAAGCMLSATAAAVAESLPLEGDNLTVPLAAVLTAVWYFGF</sequence>
<evidence type="ECO:0000313" key="2">
    <source>
        <dbReference type="EMBL" id="GIL50018.1"/>
    </source>
</evidence>
<accession>A0A8J4AY04</accession>